<sequence>MQPVKKSSHTGGTESEVAPQASSSSTHDARPWPKILSFAGPTPRDLLDIYYARSSNHTVDVGKVAPSVESTRLIRSLSQHHDNLHLTNSGSVMKEDHLVLQSLATGTIDLASLIRRLPHSQEKRSQGVMRNQAAGVSSDRHRPYKIIMNMQTFSVVHPERHHSRKSILPSTENNTTGKAPGYNIPVEHMPLSAPSPNEDGIKDEGTKGPRGTAHNR</sequence>
<evidence type="ECO:0000313" key="2">
    <source>
        <dbReference type="Proteomes" id="UP000664032"/>
    </source>
</evidence>
<organism evidence="1 2">
    <name type="scientific">Psilocybe cubensis</name>
    <name type="common">Psychedelic mushroom</name>
    <name type="synonym">Stropharia cubensis</name>
    <dbReference type="NCBI Taxonomy" id="181762"/>
    <lineage>
        <taxon>Eukaryota</taxon>
        <taxon>Fungi</taxon>
        <taxon>Dikarya</taxon>
        <taxon>Basidiomycota</taxon>
        <taxon>Agaricomycotina</taxon>
        <taxon>Agaricomycetes</taxon>
        <taxon>Agaricomycetidae</taxon>
        <taxon>Agaricales</taxon>
        <taxon>Agaricineae</taxon>
        <taxon>Strophariaceae</taxon>
        <taxon>Psilocybe</taxon>
    </lineage>
</organism>
<reference evidence="1" key="1">
    <citation type="submission" date="2021-10" db="EMBL/GenBank/DDBJ databases">
        <title>Psilocybe cubensis genome.</title>
        <authorList>
            <person name="Mckernan K.J."/>
            <person name="Crawford S."/>
            <person name="Trippe A."/>
            <person name="Kane L.T."/>
            <person name="Mclaughlin S."/>
        </authorList>
    </citation>
    <scope>NUCLEOTIDE SEQUENCE</scope>
    <source>
        <strain evidence="1">MGC-MH-2018</strain>
    </source>
</reference>
<accession>A0ACB8GUU4</accession>
<proteinExistence type="predicted"/>
<keyword evidence="2" id="KW-1185">Reference proteome</keyword>
<dbReference type="Proteomes" id="UP000664032">
    <property type="component" value="Unassembled WGS sequence"/>
</dbReference>
<dbReference type="EMBL" id="JAFIQS020000008">
    <property type="protein sequence ID" value="KAH9478991.1"/>
    <property type="molecule type" value="Genomic_DNA"/>
</dbReference>
<protein>
    <submittedName>
        <fullName evidence="1">Uncharacterized protein</fullName>
    </submittedName>
</protein>
<gene>
    <name evidence="1" type="ORF">JR316_0009454</name>
</gene>
<name>A0ACB8GUU4_PSICU</name>
<comment type="caution">
    <text evidence="1">The sequence shown here is derived from an EMBL/GenBank/DDBJ whole genome shotgun (WGS) entry which is preliminary data.</text>
</comment>
<evidence type="ECO:0000313" key="1">
    <source>
        <dbReference type="EMBL" id="KAH9478991.1"/>
    </source>
</evidence>